<dbReference type="GO" id="GO:0004619">
    <property type="term" value="F:phosphoglycerate mutase activity"/>
    <property type="evidence" value="ECO:0007669"/>
    <property type="project" value="UniProtKB-EC"/>
</dbReference>
<gene>
    <name evidence="1" type="ORF">MNBD_NITROSPINAE04-1087</name>
</gene>
<dbReference type="GO" id="GO:0006096">
    <property type="term" value="P:glycolytic process"/>
    <property type="evidence" value="ECO:0007669"/>
    <property type="project" value="UniProtKB-KW"/>
</dbReference>
<dbReference type="AlphaFoldDB" id="A0A3B1CF53"/>
<evidence type="ECO:0000313" key="1">
    <source>
        <dbReference type="EMBL" id="VAX17385.1"/>
    </source>
</evidence>
<reference evidence="1" key="1">
    <citation type="submission" date="2018-06" db="EMBL/GenBank/DDBJ databases">
        <authorList>
            <person name="Zhirakovskaya E."/>
        </authorList>
    </citation>
    <scope>NUCLEOTIDE SEQUENCE</scope>
</reference>
<protein>
    <submittedName>
        <fullName evidence="1">Predicted functional analog of homoserine kinase</fullName>
        <ecNumber evidence="1">2.7.1.-</ecNumber>
    </submittedName>
</protein>
<sequence length="105" mass="11270">MRKSKYVILLGDGMPDSPIPERDNKTPLMMADTPNLDFMAREGTAGSVSTTPEGYEPGSDVTNLSIIGFDPTKYYTGRAPLEAAAMGIDLGPADVAFRCNLVSLR</sequence>
<dbReference type="Gene3D" id="3.40.720.10">
    <property type="entry name" value="Alkaline Phosphatase, subunit A"/>
    <property type="match status" value="1"/>
</dbReference>
<dbReference type="SUPFAM" id="SSF53649">
    <property type="entry name" value="Alkaline phosphatase-like"/>
    <property type="match status" value="1"/>
</dbReference>
<dbReference type="InterPro" id="IPR017850">
    <property type="entry name" value="Alkaline_phosphatase_core_sf"/>
</dbReference>
<keyword evidence="1" id="KW-0808">Transferase</keyword>
<dbReference type="EC" id="2.7.1.-" evidence="1"/>
<dbReference type="GO" id="GO:0016301">
    <property type="term" value="F:kinase activity"/>
    <property type="evidence" value="ECO:0007669"/>
    <property type="project" value="UniProtKB-KW"/>
</dbReference>
<dbReference type="Pfam" id="PF10143">
    <property type="entry name" value="PhosphMutase"/>
    <property type="match status" value="1"/>
</dbReference>
<dbReference type="GO" id="GO:0046872">
    <property type="term" value="F:metal ion binding"/>
    <property type="evidence" value="ECO:0007669"/>
    <property type="project" value="InterPro"/>
</dbReference>
<dbReference type="PANTHER" id="PTHR31209">
    <property type="entry name" value="COFACTOR-INDEPENDENT PHOSPHOGLYCERATE MUTASE"/>
    <property type="match status" value="1"/>
</dbReference>
<accession>A0A3B1CF53</accession>
<dbReference type="PANTHER" id="PTHR31209:SF4">
    <property type="entry name" value="2,3-BISPHOSPHOGLYCERATE-INDEPENDENT PHOSPHOGLYCERATE MUTASE"/>
    <property type="match status" value="1"/>
</dbReference>
<dbReference type="InterPro" id="IPR004456">
    <property type="entry name" value="Pglycerate_mutase_ApgM"/>
</dbReference>
<dbReference type="EMBL" id="UOGA01000096">
    <property type="protein sequence ID" value="VAX17385.1"/>
    <property type="molecule type" value="Genomic_DNA"/>
</dbReference>
<proteinExistence type="predicted"/>
<name>A0A3B1CF53_9ZZZZ</name>
<keyword evidence="1" id="KW-0418">Kinase</keyword>
<organism evidence="1">
    <name type="scientific">hydrothermal vent metagenome</name>
    <dbReference type="NCBI Taxonomy" id="652676"/>
    <lineage>
        <taxon>unclassified sequences</taxon>
        <taxon>metagenomes</taxon>
        <taxon>ecological metagenomes</taxon>
    </lineage>
</organism>
<feature type="non-terminal residue" evidence="1">
    <location>
        <position position="105"/>
    </location>
</feature>